<evidence type="ECO:0008006" key="3">
    <source>
        <dbReference type="Google" id="ProtNLM"/>
    </source>
</evidence>
<name>A0ABS2Q297_9BACL</name>
<proteinExistence type="predicted"/>
<protein>
    <recommendedName>
        <fullName evidence="3">PadR family transcriptional regulator</fullName>
    </recommendedName>
</protein>
<keyword evidence="2" id="KW-1185">Reference proteome</keyword>
<reference evidence="1 2" key="1">
    <citation type="submission" date="2021-01" db="EMBL/GenBank/DDBJ databases">
        <title>Genomic Encyclopedia of Type Strains, Phase IV (KMG-IV): sequencing the most valuable type-strain genomes for metagenomic binning, comparative biology and taxonomic classification.</title>
        <authorList>
            <person name="Goeker M."/>
        </authorList>
    </citation>
    <scope>NUCLEOTIDE SEQUENCE [LARGE SCALE GENOMIC DNA]</scope>
    <source>
        <strain evidence="1 2">DSM 28236</strain>
    </source>
</reference>
<sequence length="33" mass="3864">MDFQEVVIYSLTEFGEKEANRYKKQLGLSLIDV</sequence>
<dbReference type="EMBL" id="JAFBER010000010">
    <property type="protein sequence ID" value="MBM7645667.1"/>
    <property type="molecule type" value="Genomic_DNA"/>
</dbReference>
<dbReference type="Proteomes" id="UP000808914">
    <property type="component" value="Unassembled WGS sequence"/>
</dbReference>
<comment type="caution">
    <text evidence="1">The sequence shown here is derived from an EMBL/GenBank/DDBJ whole genome shotgun (WGS) entry which is preliminary data.</text>
</comment>
<gene>
    <name evidence="1" type="ORF">JOD45_001885</name>
</gene>
<evidence type="ECO:0000313" key="1">
    <source>
        <dbReference type="EMBL" id="MBM7645667.1"/>
    </source>
</evidence>
<evidence type="ECO:0000313" key="2">
    <source>
        <dbReference type="Proteomes" id="UP000808914"/>
    </source>
</evidence>
<accession>A0ABS2Q297</accession>
<organism evidence="1 2">
    <name type="scientific">Scopulibacillus daqui</name>
    <dbReference type="NCBI Taxonomy" id="1469162"/>
    <lineage>
        <taxon>Bacteria</taxon>
        <taxon>Bacillati</taxon>
        <taxon>Bacillota</taxon>
        <taxon>Bacilli</taxon>
        <taxon>Bacillales</taxon>
        <taxon>Sporolactobacillaceae</taxon>
        <taxon>Scopulibacillus</taxon>
    </lineage>
</organism>